<evidence type="ECO:0000313" key="3">
    <source>
        <dbReference type="EMBL" id="RFS25039.1"/>
    </source>
</evidence>
<dbReference type="PANTHER" id="PTHR43265">
    <property type="entry name" value="ESTERASE ESTD"/>
    <property type="match status" value="1"/>
</dbReference>
<dbReference type="Pfam" id="PF00326">
    <property type="entry name" value="Peptidase_S9"/>
    <property type="match status" value="1"/>
</dbReference>
<feature type="domain" description="Peptidase S9 prolyl oligopeptidase catalytic" evidence="2">
    <location>
        <begin position="150"/>
        <end position="217"/>
    </location>
</feature>
<protein>
    <submittedName>
        <fullName evidence="3">Alpha/beta hydrolase</fullName>
    </submittedName>
</protein>
<dbReference type="Proteomes" id="UP000260644">
    <property type="component" value="Unassembled WGS sequence"/>
</dbReference>
<dbReference type="InterPro" id="IPR001375">
    <property type="entry name" value="Peptidase_S9_cat"/>
</dbReference>
<dbReference type="GO" id="GO:0052689">
    <property type="term" value="F:carboxylic ester hydrolase activity"/>
    <property type="evidence" value="ECO:0007669"/>
    <property type="project" value="TreeGrafter"/>
</dbReference>
<keyword evidence="1" id="KW-0812">Transmembrane</keyword>
<keyword evidence="1" id="KW-0472">Membrane</keyword>
<dbReference type="AlphaFoldDB" id="A0A3E1YEX9"/>
<evidence type="ECO:0000259" key="2">
    <source>
        <dbReference type="Pfam" id="PF00326"/>
    </source>
</evidence>
<feature type="transmembrane region" description="Helical" evidence="1">
    <location>
        <begin position="21"/>
        <end position="42"/>
    </location>
</feature>
<dbReference type="InterPro" id="IPR029058">
    <property type="entry name" value="AB_hydrolase_fold"/>
</dbReference>
<keyword evidence="4" id="KW-1185">Reference proteome</keyword>
<dbReference type="PANTHER" id="PTHR43265:SF1">
    <property type="entry name" value="ESTERASE ESTD"/>
    <property type="match status" value="1"/>
</dbReference>
<evidence type="ECO:0000256" key="1">
    <source>
        <dbReference type="SAM" id="Phobius"/>
    </source>
</evidence>
<comment type="caution">
    <text evidence="3">The sequence shown here is derived from an EMBL/GenBank/DDBJ whole genome shotgun (WGS) entry which is preliminary data.</text>
</comment>
<dbReference type="Gene3D" id="3.40.50.1820">
    <property type="entry name" value="alpha/beta hydrolase"/>
    <property type="match status" value="1"/>
</dbReference>
<proteinExistence type="predicted"/>
<accession>A0A3E1YEX9</accession>
<organism evidence="3 4">
    <name type="scientific">Chitinophaga silvatica</name>
    <dbReference type="NCBI Taxonomy" id="2282649"/>
    <lineage>
        <taxon>Bacteria</taxon>
        <taxon>Pseudomonadati</taxon>
        <taxon>Bacteroidota</taxon>
        <taxon>Chitinophagia</taxon>
        <taxon>Chitinophagales</taxon>
        <taxon>Chitinophagaceae</taxon>
        <taxon>Chitinophaga</taxon>
    </lineage>
</organism>
<reference evidence="3 4" key="1">
    <citation type="submission" date="2018-07" db="EMBL/GenBank/DDBJ databases">
        <title>Chitinophaga K2CV101002-2 sp. nov., isolated from a monsoon evergreen broad-leaved forest soil.</title>
        <authorList>
            <person name="Lv Y."/>
        </authorList>
    </citation>
    <scope>NUCLEOTIDE SEQUENCE [LARGE SCALE GENOMIC DNA]</scope>
    <source>
        <strain evidence="3 4">GDMCC 1.1288</strain>
    </source>
</reference>
<sequence length="355" mass="39627">MGCQKPMKCPNFPQILDHLKKFIKLLLVLFLFIAVVSLYANYLHPHFFFKKVLSSKTDTAFLNKGKDISFRSGDAVLKGKIFTNASGDRKIPLIVFCVGSGDGSTISNYAKMIDTLFLQNLPMDSIAVLCFEKRGLQASEGDWYTADFEQRAADAKSAADFAATLPYIDPHHIAIAGHSQGGWITQVGLAQYPEIFSAGISLAGPVFPVRQQLVNDYVSQYHCAEGLNEADAMKKAERQVSMNIFITRLFPFQPNWKQLQVIKDFDPGIYLKKINSPILFLWGSNDPLVSPEWCKASLKKYFPGNIPGNFDTLTITGASHSFKLADLCYHGPSSQVPYAPECKEVLLNWVRKKLL</sequence>
<dbReference type="GO" id="GO:0006508">
    <property type="term" value="P:proteolysis"/>
    <property type="evidence" value="ECO:0007669"/>
    <property type="project" value="InterPro"/>
</dbReference>
<name>A0A3E1YEX9_9BACT</name>
<keyword evidence="1" id="KW-1133">Transmembrane helix</keyword>
<dbReference type="GO" id="GO:0008236">
    <property type="term" value="F:serine-type peptidase activity"/>
    <property type="evidence" value="ECO:0007669"/>
    <property type="project" value="InterPro"/>
</dbReference>
<gene>
    <name evidence="3" type="ORF">DVR12_07590</name>
</gene>
<dbReference type="InterPro" id="IPR053145">
    <property type="entry name" value="AB_hydrolase_Est10"/>
</dbReference>
<dbReference type="EMBL" id="QPMM01000002">
    <property type="protein sequence ID" value="RFS25039.1"/>
    <property type="molecule type" value="Genomic_DNA"/>
</dbReference>
<dbReference type="SUPFAM" id="SSF53474">
    <property type="entry name" value="alpha/beta-Hydrolases"/>
    <property type="match status" value="1"/>
</dbReference>
<evidence type="ECO:0000313" key="4">
    <source>
        <dbReference type="Proteomes" id="UP000260644"/>
    </source>
</evidence>
<keyword evidence="3" id="KW-0378">Hydrolase</keyword>